<feature type="region of interest" description="Disordered" evidence="7">
    <location>
        <begin position="39"/>
        <end position="154"/>
    </location>
</feature>
<evidence type="ECO:0000256" key="1">
    <source>
        <dbReference type="ARBA" id="ARBA00004123"/>
    </source>
</evidence>
<dbReference type="PANTHER" id="PTHR13497:SF3">
    <property type="entry name" value="HISTONE DEACETYLASE COMPLEX SUBUNIT SAP130"/>
    <property type="match status" value="1"/>
</dbReference>
<dbReference type="InterPro" id="IPR024137">
    <property type="entry name" value="His_deAcase_cplx_SAP130"/>
</dbReference>
<keyword evidence="6" id="KW-0539">Nucleus</keyword>
<accession>A0AAQ4E081</accession>
<dbReference type="GO" id="GO:0070822">
    <property type="term" value="C:Sin3-type complex"/>
    <property type="evidence" value="ECO:0007669"/>
    <property type="project" value="TreeGrafter"/>
</dbReference>
<feature type="compositionally biased region" description="Polar residues" evidence="7">
    <location>
        <begin position="52"/>
        <end position="63"/>
    </location>
</feature>
<evidence type="ECO:0000256" key="2">
    <source>
        <dbReference type="ARBA" id="ARBA00007859"/>
    </source>
</evidence>
<feature type="domain" description="Histone deacetylase complex subunit SAP130 C-terminal" evidence="8">
    <location>
        <begin position="50"/>
        <end position="286"/>
    </location>
</feature>
<evidence type="ECO:0000256" key="6">
    <source>
        <dbReference type="ARBA" id="ARBA00023242"/>
    </source>
</evidence>
<comment type="subcellular location">
    <subcellularLocation>
        <location evidence="1">Nucleus</location>
    </subcellularLocation>
</comment>
<sequence>MASLNVLKPAIRRSARCPSTSATATPQLGSDIQQQITNAGNTTSDLVLPDASKSSLPLLNTKQEPPAKRETPSDGNALGSPGPSTSVEEPPRKRLRKQRFQENELLETNSSDGQDLIEKKSRKNKKKGPSRRGRKKARALSNRKKNPAPRRRSLTWNTRLNLFTEHSKVKPKDDKKQTVNYLASQKDVLQRVNGWKVFHLSTQIDEVVNLEDTVQSQLSELRNCIQEKAAAVLMEPLDMEEEEILSKINELTERNIQQSKTVQEQACEAKQKMLNFLEHKPRVVEVIGSSLRRVDRPTLGDTLDSAVTYEERKAIKSPYFLTA</sequence>
<dbReference type="InterPro" id="IPR031963">
    <property type="entry name" value="SAP130_C"/>
</dbReference>
<comment type="caution">
    <text evidence="9">The sequence shown here is derived from an EMBL/GenBank/DDBJ whole genome shotgun (WGS) entry which is preliminary data.</text>
</comment>
<evidence type="ECO:0000259" key="8">
    <source>
        <dbReference type="Pfam" id="PF16014"/>
    </source>
</evidence>
<keyword evidence="5" id="KW-0804">Transcription</keyword>
<dbReference type="EMBL" id="JARKHS020024482">
    <property type="protein sequence ID" value="KAK8768121.1"/>
    <property type="molecule type" value="Genomic_DNA"/>
</dbReference>
<dbReference type="Pfam" id="PF16014">
    <property type="entry name" value="SAP130_C"/>
    <property type="match status" value="1"/>
</dbReference>
<gene>
    <name evidence="9" type="ORF">V5799_005096</name>
</gene>
<keyword evidence="3" id="KW-0678">Repressor</keyword>
<dbReference type="AlphaFoldDB" id="A0AAQ4E081"/>
<keyword evidence="4" id="KW-0805">Transcription regulation</keyword>
<evidence type="ECO:0000256" key="3">
    <source>
        <dbReference type="ARBA" id="ARBA00022491"/>
    </source>
</evidence>
<reference evidence="9 10" key="1">
    <citation type="journal article" date="2023" name="Arcadia Sci">
        <title>De novo assembly of a long-read Amblyomma americanum tick genome.</title>
        <authorList>
            <person name="Chou S."/>
            <person name="Poskanzer K.E."/>
            <person name="Rollins M."/>
            <person name="Thuy-Boun P.S."/>
        </authorList>
    </citation>
    <scope>NUCLEOTIDE SEQUENCE [LARGE SCALE GENOMIC DNA]</scope>
    <source>
        <strain evidence="9">F_SG_1</strain>
        <tissue evidence="9">Salivary glands</tissue>
    </source>
</reference>
<evidence type="ECO:0000256" key="4">
    <source>
        <dbReference type="ARBA" id="ARBA00023015"/>
    </source>
</evidence>
<keyword evidence="10" id="KW-1185">Reference proteome</keyword>
<feature type="compositionally biased region" description="Basic residues" evidence="7">
    <location>
        <begin position="120"/>
        <end position="153"/>
    </location>
</feature>
<name>A0AAQ4E081_AMBAM</name>
<dbReference type="Proteomes" id="UP001321473">
    <property type="component" value="Unassembled WGS sequence"/>
</dbReference>
<dbReference type="GO" id="GO:0000122">
    <property type="term" value="P:negative regulation of transcription by RNA polymerase II"/>
    <property type="evidence" value="ECO:0007669"/>
    <property type="project" value="TreeGrafter"/>
</dbReference>
<protein>
    <recommendedName>
        <fullName evidence="8">Histone deacetylase complex subunit SAP130 C-terminal domain-containing protein</fullName>
    </recommendedName>
</protein>
<dbReference type="PANTHER" id="PTHR13497">
    <property type="entry name" value="HISTONE DEACETYLASE COMPLEX SUBUNIT SAP130"/>
    <property type="match status" value="1"/>
</dbReference>
<organism evidence="9 10">
    <name type="scientific">Amblyomma americanum</name>
    <name type="common">Lone star tick</name>
    <dbReference type="NCBI Taxonomy" id="6943"/>
    <lineage>
        <taxon>Eukaryota</taxon>
        <taxon>Metazoa</taxon>
        <taxon>Ecdysozoa</taxon>
        <taxon>Arthropoda</taxon>
        <taxon>Chelicerata</taxon>
        <taxon>Arachnida</taxon>
        <taxon>Acari</taxon>
        <taxon>Parasitiformes</taxon>
        <taxon>Ixodida</taxon>
        <taxon>Ixodoidea</taxon>
        <taxon>Ixodidae</taxon>
        <taxon>Amblyomminae</taxon>
        <taxon>Amblyomma</taxon>
    </lineage>
</organism>
<evidence type="ECO:0000256" key="5">
    <source>
        <dbReference type="ARBA" id="ARBA00023163"/>
    </source>
</evidence>
<evidence type="ECO:0000256" key="7">
    <source>
        <dbReference type="SAM" id="MobiDB-lite"/>
    </source>
</evidence>
<proteinExistence type="inferred from homology"/>
<evidence type="ECO:0000313" key="9">
    <source>
        <dbReference type="EMBL" id="KAK8768121.1"/>
    </source>
</evidence>
<evidence type="ECO:0000313" key="10">
    <source>
        <dbReference type="Proteomes" id="UP001321473"/>
    </source>
</evidence>
<comment type="similarity">
    <text evidence="2">Belongs to the SAP130 family.</text>
</comment>